<evidence type="ECO:0000313" key="3">
    <source>
        <dbReference type="EMBL" id="SHF95091.1"/>
    </source>
</evidence>
<dbReference type="OrthoDB" id="9811239at2"/>
<name>A0A1M5FV85_9BACT</name>
<evidence type="ECO:0000259" key="2">
    <source>
        <dbReference type="Pfam" id="PF13439"/>
    </source>
</evidence>
<accession>A0A1M5FV85</accession>
<dbReference type="InterPro" id="IPR001296">
    <property type="entry name" value="Glyco_trans_1"/>
</dbReference>
<proteinExistence type="predicted"/>
<dbReference type="PANTHER" id="PTHR12526">
    <property type="entry name" value="GLYCOSYLTRANSFERASE"/>
    <property type="match status" value="1"/>
</dbReference>
<dbReference type="CDD" id="cd03820">
    <property type="entry name" value="GT4_AmsD-like"/>
    <property type="match status" value="1"/>
</dbReference>
<keyword evidence="3" id="KW-0808">Transferase</keyword>
<dbReference type="EMBL" id="FQUC01000012">
    <property type="protein sequence ID" value="SHF95091.1"/>
    <property type="molecule type" value="Genomic_DNA"/>
</dbReference>
<dbReference type="InterPro" id="IPR028098">
    <property type="entry name" value="Glyco_trans_4-like_N"/>
</dbReference>
<protein>
    <submittedName>
        <fullName evidence="3">Glycosyltransferase involved in cell wall bisynthesis</fullName>
    </submittedName>
</protein>
<evidence type="ECO:0000313" key="4">
    <source>
        <dbReference type="Proteomes" id="UP000184480"/>
    </source>
</evidence>
<dbReference type="Gene3D" id="3.40.50.2000">
    <property type="entry name" value="Glycogen Phosphorylase B"/>
    <property type="match status" value="2"/>
</dbReference>
<dbReference type="Proteomes" id="UP000184480">
    <property type="component" value="Unassembled WGS sequence"/>
</dbReference>
<sequence>MKIVYVVYGYTNPGGTERVLATKANYFAEKGHQVSIVSLKKETENPFFSFSPLISFYNLDIPTSDKKYKQVFIDKVTELFKQIQPDIALTMGFGLTIYLSEVKDKSKKIFEYHFSKYKRKFELAAFDKYAMGRFLTDMYSLKRNKVVRKYDCFVVLTDEDKQSWRNIPNIEVIANPRAFVPSNYSELTTKRAIAVGRHTYQKGFESLIDIWSDITTKYPDWKLVIFGSGKKKERLEKQIKSLGITGAVELLPPTQNVEEEYKNSSVYVMTSKYEGLPLVLMEAMSCGLPAVSYACKCGPGEIITDEEDGFLVKPGDKKAFIEKLSLLFENRELQKRMGQLAAENMQRYNVEDIMPLWIKLFEKLHSA</sequence>
<dbReference type="Pfam" id="PF00534">
    <property type="entry name" value="Glycos_transf_1"/>
    <property type="match status" value="1"/>
</dbReference>
<dbReference type="RefSeq" id="WP_062180688.1">
    <property type="nucleotide sequence ID" value="NZ_BBXL01000011.1"/>
</dbReference>
<organism evidence="3 4">
    <name type="scientific">Dysgonomonas macrotermitis</name>
    <dbReference type="NCBI Taxonomy" id="1346286"/>
    <lineage>
        <taxon>Bacteria</taxon>
        <taxon>Pseudomonadati</taxon>
        <taxon>Bacteroidota</taxon>
        <taxon>Bacteroidia</taxon>
        <taxon>Bacteroidales</taxon>
        <taxon>Dysgonomonadaceae</taxon>
        <taxon>Dysgonomonas</taxon>
    </lineage>
</organism>
<dbReference type="PANTHER" id="PTHR12526:SF630">
    <property type="entry name" value="GLYCOSYLTRANSFERASE"/>
    <property type="match status" value="1"/>
</dbReference>
<gene>
    <name evidence="3" type="ORF">SAMN05444362_112118</name>
</gene>
<evidence type="ECO:0000259" key="1">
    <source>
        <dbReference type="Pfam" id="PF00534"/>
    </source>
</evidence>
<dbReference type="STRING" id="1346286.SAMN05444362_112118"/>
<dbReference type="GO" id="GO:0016757">
    <property type="term" value="F:glycosyltransferase activity"/>
    <property type="evidence" value="ECO:0007669"/>
    <property type="project" value="InterPro"/>
</dbReference>
<reference evidence="4" key="1">
    <citation type="submission" date="2016-11" db="EMBL/GenBank/DDBJ databases">
        <authorList>
            <person name="Varghese N."/>
            <person name="Submissions S."/>
        </authorList>
    </citation>
    <scope>NUCLEOTIDE SEQUENCE [LARGE SCALE GENOMIC DNA]</scope>
    <source>
        <strain evidence="4">DSM 27370</strain>
    </source>
</reference>
<feature type="domain" description="Glycosyltransferase subfamily 4-like N-terminal" evidence="2">
    <location>
        <begin position="13"/>
        <end position="175"/>
    </location>
</feature>
<dbReference type="AlphaFoldDB" id="A0A1M5FV85"/>
<dbReference type="Pfam" id="PF13439">
    <property type="entry name" value="Glyco_transf_4"/>
    <property type="match status" value="1"/>
</dbReference>
<feature type="domain" description="Glycosyl transferase family 1" evidence="1">
    <location>
        <begin position="188"/>
        <end position="341"/>
    </location>
</feature>
<keyword evidence="4" id="KW-1185">Reference proteome</keyword>
<dbReference type="SUPFAM" id="SSF53756">
    <property type="entry name" value="UDP-Glycosyltransferase/glycogen phosphorylase"/>
    <property type="match status" value="1"/>
</dbReference>